<keyword evidence="3 6" id="KW-0812">Transmembrane</keyword>
<evidence type="ECO:0000259" key="8">
    <source>
        <dbReference type="Pfam" id="PF13807"/>
    </source>
</evidence>
<feature type="transmembrane region" description="Helical" evidence="6">
    <location>
        <begin position="72"/>
        <end position="93"/>
    </location>
</feature>
<keyword evidence="10" id="KW-1185">Reference proteome</keyword>
<evidence type="ECO:0000256" key="1">
    <source>
        <dbReference type="ARBA" id="ARBA00004651"/>
    </source>
</evidence>
<dbReference type="Pfam" id="PF02706">
    <property type="entry name" value="Wzz"/>
    <property type="match status" value="1"/>
</dbReference>
<evidence type="ECO:0000256" key="5">
    <source>
        <dbReference type="ARBA" id="ARBA00023136"/>
    </source>
</evidence>
<dbReference type="EMBL" id="CP002159">
    <property type="protein sequence ID" value="ADL55295.1"/>
    <property type="molecule type" value="Genomic_DNA"/>
</dbReference>
<dbReference type="KEGG" id="gca:Galf_1267"/>
<keyword evidence="4 6" id="KW-1133">Transmembrane helix</keyword>
<comment type="subcellular location">
    <subcellularLocation>
        <location evidence="1">Cell membrane</location>
        <topology evidence="1">Multi-pass membrane protein</topology>
    </subcellularLocation>
</comment>
<dbReference type="STRING" id="395494.Galf_1267"/>
<protein>
    <submittedName>
        <fullName evidence="9">Lipopolysaccharide biosynthesis protein</fullName>
    </submittedName>
</protein>
<keyword evidence="2" id="KW-1003">Cell membrane</keyword>
<evidence type="ECO:0000256" key="3">
    <source>
        <dbReference type="ARBA" id="ARBA00022692"/>
    </source>
</evidence>
<dbReference type="Proteomes" id="UP000001235">
    <property type="component" value="Chromosome"/>
</dbReference>
<dbReference type="AlphaFoldDB" id="D9SFJ8"/>
<reference evidence="9 10" key="1">
    <citation type="submission" date="2010-08" db="EMBL/GenBank/DDBJ databases">
        <title>Complete sequence of Gallionella capsiferriformans ES-2.</title>
        <authorList>
            <consortium name="US DOE Joint Genome Institute"/>
            <person name="Lucas S."/>
            <person name="Copeland A."/>
            <person name="Lapidus A."/>
            <person name="Cheng J.-F."/>
            <person name="Bruce D."/>
            <person name="Goodwin L."/>
            <person name="Pitluck S."/>
            <person name="Chertkov O."/>
            <person name="Davenport K.W."/>
            <person name="Detter J.C."/>
            <person name="Han C."/>
            <person name="Tapia R."/>
            <person name="Land M."/>
            <person name="Hauser L."/>
            <person name="Chang Y.-J."/>
            <person name="Jeffries C."/>
            <person name="Kyrpides N."/>
            <person name="Ivanova N."/>
            <person name="Mikhailova N."/>
            <person name="Shelobolina E.S."/>
            <person name="Picardal F."/>
            <person name="Roden E."/>
            <person name="Emerson D."/>
            <person name="Woyke T."/>
        </authorList>
    </citation>
    <scope>NUCLEOTIDE SEQUENCE [LARGE SCALE GENOMIC DNA]</scope>
    <source>
        <strain evidence="9 10">ES-2</strain>
    </source>
</reference>
<dbReference type="HOGENOM" id="CLU_051175_1_0_4"/>
<name>D9SFJ8_GALCS</name>
<evidence type="ECO:0000259" key="7">
    <source>
        <dbReference type="Pfam" id="PF02706"/>
    </source>
</evidence>
<dbReference type="GO" id="GO:0005886">
    <property type="term" value="C:plasma membrane"/>
    <property type="evidence" value="ECO:0007669"/>
    <property type="project" value="UniProtKB-SubCell"/>
</dbReference>
<sequence>MSMQANQTAVQQAVQDDEINLMDLLLVIAKHNRFIIKLTLGAAVLAVIYALMQPNIYTAKTVLMPPQQPSSSTSVLLGQLGGLAGMAGGALGVKNPSDLYAGMLKSHMIEDALIKRFKLMELYQAKTMEPVRAALEGSTVVAAGKDGFITVEYSDKDPKLAAAIANAYVEELDSLVRTQAAREALGRKQFYEKQLADVRAGLGRAELEMKVFQDQNRVFQLGGGAGVALGASGGIPKAELEYVRIARDVKYNEMLLAAMAQQVTSATIDAAKNLPTLQVLDKALVPEKKSKPKRAMIVMLATILAFFIGIIWAFVREAGERSGQNPEQNERMNMLRRYFRQGK</sequence>
<feature type="domain" description="Polysaccharide chain length determinant N-terminal" evidence="7">
    <location>
        <begin position="17"/>
        <end position="115"/>
    </location>
</feature>
<dbReference type="InterPro" id="IPR032807">
    <property type="entry name" value="GNVR"/>
</dbReference>
<evidence type="ECO:0000313" key="10">
    <source>
        <dbReference type="Proteomes" id="UP000001235"/>
    </source>
</evidence>
<feature type="transmembrane region" description="Helical" evidence="6">
    <location>
        <begin position="295"/>
        <end position="315"/>
    </location>
</feature>
<dbReference type="InterPro" id="IPR050445">
    <property type="entry name" value="Bact_polysacc_biosynth/exp"/>
</dbReference>
<dbReference type="eggNOG" id="COG3206">
    <property type="taxonomic scope" value="Bacteria"/>
</dbReference>
<feature type="transmembrane region" description="Helical" evidence="6">
    <location>
        <begin position="34"/>
        <end position="52"/>
    </location>
</feature>
<evidence type="ECO:0000256" key="6">
    <source>
        <dbReference type="SAM" id="Phobius"/>
    </source>
</evidence>
<dbReference type="OrthoDB" id="8884120at2"/>
<dbReference type="InterPro" id="IPR003856">
    <property type="entry name" value="LPS_length_determ_N"/>
</dbReference>
<dbReference type="PANTHER" id="PTHR32309:SF13">
    <property type="entry name" value="FERRIC ENTEROBACTIN TRANSPORT PROTEIN FEPE"/>
    <property type="match status" value="1"/>
</dbReference>
<dbReference type="Pfam" id="PF13807">
    <property type="entry name" value="GNVR"/>
    <property type="match status" value="1"/>
</dbReference>
<gene>
    <name evidence="9" type="ordered locus">Galf_1267</name>
</gene>
<dbReference type="PANTHER" id="PTHR32309">
    <property type="entry name" value="TYROSINE-PROTEIN KINASE"/>
    <property type="match status" value="1"/>
</dbReference>
<organism evidence="9 10">
    <name type="scientific">Gallionella capsiferriformans (strain ES-2)</name>
    <name type="common">Gallionella ferruginea capsiferriformans (strain ES-2)</name>
    <dbReference type="NCBI Taxonomy" id="395494"/>
    <lineage>
        <taxon>Bacteria</taxon>
        <taxon>Pseudomonadati</taxon>
        <taxon>Pseudomonadota</taxon>
        <taxon>Betaproteobacteria</taxon>
        <taxon>Nitrosomonadales</taxon>
        <taxon>Gallionellaceae</taxon>
        <taxon>Gallionella</taxon>
    </lineage>
</organism>
<evidence type="ECO:0000256" key="4">
    <source>
        <dbReference type="ARBA" id="ARBA00022989"/>
    </source>
</evidence>
<accession>D9SFJ8</accession>
<evidence type="ECO:0000313" key="9">
    <source>
        <dbReference type="EMBL" id="ADL55295.1"/>
    </source>
</evidence>
<feature type="domain" description="Tyrosine-protein kinase G-rich" evidence="8">
    <location>
        <begin position="239"/>
        <end position="318"/>
    </location>
</feature>
<proteinExistence type="predicted"/>
<keyword evidence="5 6" id="KW-0472">Membrane</keyword>
<dbReference type="GO" id="GO:0004713">
    <property type="term" value="F:protein tyrosine kinase activity"/>
    <property type="evidence" value="ECO:0007669"/>
    <property type="project" value="TreeGrafter"/>
</dbReference>
<evidence type="ECO:0000256" key="2">
    <source>
        <dbReference type="ARBA" id="ARBA00022475"/>
    </source>
</evidence>